<dbReference type="RefSeq" id="WP_262308350.1">
    <property type="nucleotide sequence ID" value="NZ_CP106679.1"/>
</dbReference>
<dbReference type="EMBL" id="CP106679">
    <property type="protein sequence ID" value="UXP30904.1"/>
    <property type="molecule type" value="Genomic_DNA"/>
</dbReference>
<accession>A0ABY6CKI4</accession>
<proteinExistence type="predicted"/>
<evidence type="ECO:0000313" key="2">
    <source>
        <dbReference type="Proteomes" id="UP001065174"/>
    </source>
</evidence>
<keyword evidence="2" id="KW-1185">Reference proteome</keyword>
<gene>
    <name evidence="1" type="ORF">N6H18_11135</name>
</gene>
<name>A0ABY6CKI4_9BACT</name>
<evidence type="ECO:0000313" key="1">
    <source>
        <dbReference type="EMBL" id="UXP30904.1"/>
    </source>
</evidence>
<protein>
    <submittedName>
        <fullName evidence="1">Uncharacterized protein</fullName>
    </submittedName>
</protein>
<dbReference type="Proteomes" id="UP001065174">
    <property type="component" value="Chromosome"/>
</dbReference>
<organism evidence="1 2">
    <name type="scientific">Reichenbachiella agarivorans</name>
    <dbReference type="NCBI Taxonomy" id="2979464"/>
    <lineage>
        <taxon>Bacteria</taxon>
        <taxon>Pseudomonadati</taxon>
        <taxon>Bacteroidota</taxon>
        <taxon>Cytophagia</taxon>
        <taxon>Cytophagales</taxon>
        <taxon>Reichenbachiellaceae</taxon>
        <taxon>Reichenbachiella</taxon>
    </lineage>
</organism>
<sequence length="44" mass="5381">MNTEYKIYSKRSMVYSILTDMLKVIKDIFSKKKVVKKKNNKKFY</sequence>
<reference evidence="1" key="1">
    <citation type="submission" date="2022-09" db="EMBL/GenBank/DDBJ databases">
        <title>Comparative genomics and taxonomic characterization of three novel marine species of genus Reichenbachiella exhibiting antioxidant and polysaccharide degradation activities.</title>
        <authorList>
            <person name="Muhammad N."/>
            <person name="Lee Y.-J."/>
            <person name="Ko J."/>
            <person name="Kim S.-G."/>
        </authorList>
    </citation>
    <scope>NUCLEOTIDE SEQUENCE</scope>
    <source>
        <strain evidence="1">BKB1-1</strain>
    </source>
</reference>